<accession>A0A1I4D5G3</accession>
<dbReference type="STRING" id="1123062.SAMN02745775_109107"/>
<dbReference type="Proteomes" id="UP000199473">
    <property type="component" value="Unassembled WGS sequence"/>
</dbReference>
<organism evidence="1 2">
    <name type="scientific">Falsiroseomonas stagni DSM 19981</name>
    <dbReference type="NCBI Taxonomy" id="1123062"/>
    <lineage>
        <taxon>Bacteria</taxon>
        <taxon>Pseudomonadati</taxon>
        <taxon>Pseudomonadota</taxon>
        <taxon>Alphaproteobacteria</taxon>
        <taxon>Acetobacterales</taxon>
        <taxon>Roseomonadaceae</taxon>
        <taxon>Falsiroseomonas</taxon>
    </lineage>
</organism>
<dbReference type="RefSeq" id="WP_092961797.1">
    <property type="nucleotide sequence ID" value="NZ_FOSQ01000009.1"/>
</dbReference>
<dbReference type="OrthoDB" id="7248716at2"/>
<name>A0A1I4D5G3_9PROT</name>
<keyword evidence="2" id="KW-1185">Reference proteome</keyword>
<proteinExistence type="predicted"/>
<reference evidence="1 2" key="1">
    <citation type="submission" date="2016-10" db="EMBL/GenBank/DDBJ databases">
        <authorList>
            <person name="de Groot N.N."/>
        </authorList>
    </citation>
    <scope>NUCLEOTIDE SEQUENCE [LARGE SCALE GENOMIC DNA]</scope>
    <source>
        <strain evidence="1 2">DSM 19981</strain>
    </source>
</reference>
<gene>
    <name evidence="1" type="ORF">SAMN02745775_109107</name>
</gene>
<evidence type="ECO:0000313" key="2">
    <source>
        <dbReference type="Proteomes" id="UP000199473"/>
    </source>
</evidence>
<dbReference type="AlphaFoldDB" id="A0A1I4D5G3"/>
<sequence>MSARPVLLVSVPAVHLSTIELPGSIYPWRCLRDAVLPPDLRLALLLVMQAAEAQQTEVRFVARPEIFTHGAAREWLDAQAGGAEDHLALTDGNTLRLLPGLRNHMFFFPRGMTSREAALQRLVRLVPEAFAGLASQVNGTLSFRLGARWVRPPLLPLGFAVTPAGEPAQYIPFVWLPGNHGHAGVLSEKEAMAGLPLLKPPHFVPLTLGALSDHPFVVELAKQVRDVVLDPAKGPLLIGLPALDRDDAATKDQVEAVLEAFSRTGVALPRRSSWSVRFVAGMPDPAALAGGRLTLHARVPFWHFGRDVLDAAAELVLTGSGTLSAARSLFTTWLGREVAVQRIRPQMGLMPVTVGQVP</sequence>
<protein>
    <submittedName>
        <fullName evidence="1">Uncharacterized protein</fullName>
    </submittedName>
</protein>
<dbReference type="EMBL" id="FOSQ01000009">
    <property type="protein sequence ID" value="SFK87657.1"/>
    <property type="molecule type" value="Genomic_DNA"/>
</dbReference>
<evidence type="ECO:0000313" key="1">
    <source>
        <dbReference type="EMBL" id="SFK87657.1"/>
    </source>
</evidence>